<accession>A0AAV4Z8D6</accession>
<dbReference type="GO" id="GO:0015074">
    <property type="term" value="P:DNA integration"/>
    <property type="evidence" value="ECO:0007669"/>
    <property type="project" value="InterPro"/>
</dbReference>
<reference evidence="3" key="1">
    <citation type="journal article" date="2016" name="Front. Microbiol.">
        <title>Genome Sequence of the Piezophilic, Mesophilic Sulfate-Reducing Bacterium Desulfovibrio indicus J2T.</title>
        <authorList>
            <person name="Cao J."/>
            <person name="Maignien L."/>
            <person name="Shao Z."/>
            <person name="Alain K."/>
            <person name="Jebbar M."/>
        </authorList>
    </citation>
    <scope>NUCLEOTIDE SEQUENCE</scope>
    <source>
        <strain evidence="3">DSM 21893</strain>
    </source>
</reference>
<dbReference type="Gene3D" id="1.10.443.10">
    <property type="entry name" value="Intergrase catalytic core"/>
    <property type="match status" value="1"/>
</dbReference>
<keyword evidence="4" id="KW-1185">Reference proteome</keyword>
<dbReference type="EMBL" id="BPQF01000012">
    <property type="protein sequence ID" value="GJD40077.1"/>
    <property type="molecule type" value="Genomic_DNA"/>
</dbReference>
<comment type="caution">
    <text evidence="3">The sequence shown here is derived from an EMBL/GenBank/DDBJ whole genome shotgun (WGS) entry which is preliminary data.</text>
</comment>
<evidence type="ECO:0000313" key="3">
    <source>
        <dbReference type="EMBL" id="GJD40077.1"/>
    </source>
</evidence>
<dbReference type="RefSeq" id="WP_192215118.1">
    <property type="nucleotide sequence ID" value="NZ_BPQF01000012.1"/>
</dbReference>
<feature type="compositionally biased region" description="Basic and acidic residues" evidence="2">
    <location>
        <begin position="389"/>
        <end position="402"/>
    </location>
</feature>
<dbReference type="GO" id="GO:0003677">
    <property type="term" value="F:DNA binding"/>
    <property type="evidence" value="ECO:0007669"/>
    <property type="project" value="InterPro"/>
</dbReference>
<sequence>MPRRKPQGWPKLMVARRLKSGLTGYYWVPPTWAVKAGCSVCSEALGNDYGAAKARCDDVLNPQFDAWRQRGSIPAETNRVRIGTFDWMVALYKTSPKFTSRPPKTRKGYDAALHLVSSYVLKDGRRFGSLALSSITPGAADRLYERLKLKADGTERIRTGILSMSIAKRAWNVARRDKPEIVPADNPFAKMDLTYRSKPTRPVTHDELVRFVAAADDAGEPSIGTAAMIAFFWLQRQEDILKRLAWTHYRPTDSPGIARIFHHKTGEVVELPLFDVDGTVLWPELMDRLERLPRRGTLIVTRDQPDRRRKVCLPWGEDYFRHRVADIREAAGVDPEVKFMGLRHGGNVEGAEADLTDAQLRALSGHLTTAALLRYAQATPKQRQAGARKRLDARTKKEGLSK</sequence>
<dbReference type="AlphaFoldDB" id="A0AAV4Z8D6"/>
<feature type="region of interest" description="Disordered" evidence="2">
    <location>
        <begin position="379"/>
        <end position="402"/>
    </location>
</feature>
<dbReference type="InterPro" id="IPR013762">
    <property type="entry name" value="Integrase-like_cat_sf"/>
</dbReference>
<protein>
    <recommendedName>
        <fullName evidence="5">Tyr recombinase domain-containing protein</fullName>
    </recommendedName>
</protein>
<evidence type="ECO:0000256" key="2">
    <source>
        <dbReference type="SAM" id="MobiDB-lite"/>
    </source>
</evidence>
<dbReference type="SUPFAM" id="SSF56349">
    <property type="entry name" value="DNA breaking-rejoining enzymes"/>
    <property type="match status" value="1"/>
</dbReference>
<organism evidence="3 4">
    <name type="scientific">Methylobacterium bullatum</name>
    <dbReference type="NCBI Taxonomy" id="570505"/>
    <lineage>
        <taxon>Bacteria</taxon>
        <taxon>Pseudomonadati</taxon>
        <taxon>Pseudomonadota</taxon>
        <taxon>Alphaproteobacteria</taxon>
        <taxon>Hyphomicrobiales</taxon>
        <taxon>Methylobacteriaceae</taxon>
        <taxon>Methylobacterium</taxon>
    </lineage>
</organism>
<evidence type="ECO:0008006" key="5">
    <source>
        <dbReference type="Google" id="ProtNLM"/>
    </source>
</evidence>
<dbReference type="Proteomes" id="UP001055307">
    <property type="component" value="Unassembled WGS sequence"/>
</dbReference>
<evidence type="ECO:0000313" key="4">
    <source>
        <dbReference type="Proteomes" id="UP001055307"/>
    </source>
</evidence>
<name>A0AAV4Z8D6_9HYPH</name>
<evidence type="ECO:0000256" key="1">
    <source>
        <dbReference type="ARBA" id="ARBA00023172"/>
    </source>
</evidence>
<dbReference type="GO" id="GO:0006310">
    <property type="term" value="P:DNA recombination"/>
    <property type="evidence" value="ECO:0007669"/>
    <property type="project" value="UniProtKB-KW"/>
</dbReference>
<dbReference type="InterPro" id="IPR011010">
    <property type="entry name" value="DNA_brk_join_enz"/>
</dbReference>
<proteinExistence type="predicted"/>
<keyword evidence="1" id="KW-0233">DNA recombination</keyword>
<reference evidence="3" key="2">
    <citation type="submission" date="2021-08" db="EMBL/GenBank/DDBJ databases">
        <authorList>
            <person name="Tani A."/>
            <person name="Ola A."/>
            <person name="Ogura Y."/>
            <person name="Katsura K."/>
            <person name="Hayashi T."/>
        </authorList>
    </citation>
    <scope>NUCLEOTIDE SEQUENCE</scope>
    <source>
        <strain evidence="3">DSM 21893</strain>
    </source>
</reference>
<gene>
    <name evidence="3" type="ORF">OICFNHDK_2542</name>
</gene>